<dbReference type="EMBL" id="JBEUOH010000022">
    <property type="protein sequence ID" value="KAL0867852.1"/>
    <property type="molecule type" value="Genomic_DNA"/>
</dbReference>
<organism evidence="2 5">
    <name type="scientific">Loxostege sticticalis</name>
    <name type="common">Beet webworm moth</name>
    <dbReference type="NCBI Taxonomy" id="481309"/>
    <lineage>
        <taxon>Eukaryota</taxon>
        <taxon>Metazoa</taxon>
        <taxon>Ecdysozoa</taxon>
        <taxon>Arthropoda</taxon>
        <taxon>Hexapoda</taxon>
        <taxon>Insecta</taxon>
        <taxon>Pterygota</taxon>
        <taxon>Neoptera</taxon>
        <taxon>Endopterygota</taxon>
        <taxon>Lepidoptera</taxon>
        <taxon>Glossata</taxon>
        <taxon>Ditrysia</taxon>
        <taxon>Pyraloidea</taxon>
        <taxon>Crambidae</taxon>
        <taxon>Pyraustinae</taxon>
        <taxon>Loxostege</taxon>
    </lineage>
</organism>
<dbReference type="InterPro" id="IPR031259">
    <property type="entry name" value="ILBP"/>
</dbReference>
<sequence length="133" mass="15246">MAYFGKEFTFDREENFEEFINAIGASTESAKSFLQYKPNQIIEKNGDTYKLIFKTPVVDHEVVFKSGEPFKEVIREGLECQCTINVDGDTYTQVQDFGPLGSLTFKREYTANTLKVSVTSSKWDGVAYRYYKA</sequence>
<evidence type="ECO:0000313" key="3">
    <source>
        <dbReference type="EMBL" id="KAL0867852.1"/>
    </source>
</evidence>
<reference evidence="4 5" key="1">
    <citation type="submission" date="2024-06" db="EMBL/GenBank/DDBJ databases">
        <title>A chromosome-level genome assembly of beet webworm, Loxostege sticticalis.</title>
        <authorList>
            <person name="Zhang Y."/>
        </authorList>
    </citation>
    <scope>NUCLEOTIDE SEQUENCE [LARGE SCALE GENOMIC DNA]</scope>
    <source>
        <strain evidence="3">AQ026</strain>
        <strain evidence="2">AQ028</strain>
        <tissue evidence="2">Male pupae</tissue>
        <tissue evidence="3">Whole body</tissue>
    </source>
</reference>
<dbReference type="Proteomes" id="UP001549921">
    <property type="component" value="Unassembled WGS sequence"/>
</dbReference>
<dbReference type="EMBL" id="JBEDNZ010000022">
    <property type="protein sequence ID" value="KAL0818368.1"/>
    <property type="molecule type" value="Genomic_DNA"/>
</dbReference>
<dbReference type="Gene3D" id="2.40.128.20">
    <property type="match status" value="1"/>
</dbReference>
<name>A0ABD0SEX0_LOXSC</name>
<evidence type="ECO:0000256" key="1">
    <source>
        <dbReference type="ARBA" id="ARBA00008390"/>
    </source>
</evidence>
<dbReference type="AlphaFoldDB" id="A0ABD0SEX0"/>
<comment type="caution">
    <text evidence="2">The sequence shown here is derived from an EMBL/GenBank/DDBJ whole genome shotgun (WGS) entry which is preliminary data.</text>
</comment>
<accession>A0ABD0SEX0</accession>
<keyword evidence="4" id="KW-1185">Reference proteome</keyword>
<proteinExistence type="inferred from homology"/>
<dbReference type="PANTHER" id="PTHR11955">
    <property type="entry name" value="FATTY ACID BINDING PROTEIN"/>
    <property type="match status" value="1"/>
</dbReference>
<protein>
    <submittedName>
        <fullName evidence="2">Uncharacterized protein</fullName>
    </submittedName>
</protein>
<dbReference type="Proteomes" id="UP001549920">
    <property type="component" value="Unassembled WGS sequence"/>
</dbReference>
<dbReference type="InterPro" id="IPR012674">
    <property type="entry name" value="Calycin"/>
</dbReference>
<dbReference type="SUPFAM" id="SSF50814">
    <property type="entry name" value="Lipocalins"/>
    <property type="match status" value="1"/>
</dbReference>
<evidence type="ECO:0000313" key="2">
    <source>
        <dbReference type="EMBL" id="KAL0818368.1"/>
    </source>
</evidence>
<gene>
    <name evidence="3" type="ORF">ABMA27_008544</name>
    <name evidence="2" type="ORF">ABMA28_008845</name>
</gene>
<evidence type="ECO:0000313" key="5">
    <source>
        <dbReference type="Proteomes" id="UP001549921"/>
    </source>
</evidence>
<evidence type="ECO:0000313" key="4">
    <source>
        <dbReference type="Proteomes" id="UP001549920"/>
    </source>
</evidence>
<comment type="similarity">
    <text evidence="1">Belongs to the calycin superfamily. Fatty-acid binding protein (FABP) family.</text>
</comment>